<organism evidence="1">
    <name type="scientific">Sigmofec virus UA08Rod_5625</name>
    <dbReference type="NCBI Taxonomy" id="2929432"/>
    <lineage>
        <taxon>Viruses</taxon>
        <taxon>Monodnaviria</taxon>
        <taxon>Sangervirae</taxon>
        <taxon>Phixviricota</taxon>
        <taxon>Malgrandaviricetes</taxon>
        <taxon>Petitvirales</taxon>
        <taxon>Microviridae</taxon>
    </lineage>
</organism>
<proteinExistence type="predicted"/>
<accession>A0A976R8J9</accession>
<protein>
    <submittedName>
        <fullName evidence="1">Uncharacterized protein</fullName>
    </submittedName>
</protein>
<reference evidence="1" key="1">
    <citation type="submission" date="2022-02" db="EMBL/GenBank/DDBJ databases">
        <title>Towards deciphering the DNA virus diversity associated with rodent species in the families Cricetidae and Heteromyidae.</title>
        <authorList>
            <person name="Lund M."/>
            <person name="Larsen B.B."/>
            <person name="Gryseels S."/>
            <person name="Kraberger S."/>
            <person name="Rowsey D.M."/>
            <person name="Steger L."/>
            <person name="Yule K.M."/>
            <person name="Upham N.S."/>
            <person name="Worobey M."/>
            <person name="Van Doorslaer K."/>
            <person name="Varsani A."/>
        </authorList>
    </citation>
    <scope>NUCLEOTIDE SEQUENCE</scope>
    <source>
        <strain evidence="1">UA08Rod_5625</strain>
    </source>
</reference>
<name>A0A976R8J9_9VIRU</name>
<dbReference type="EMBL" id="OM869539">
    <property type="protein sequence ID" value="UPW41068.1"/>
    <property type="molecule type" value="Genomic_DNA"/>
</dbReference>
<evidence type="ECO:0000313" key="1">
    <source>
        <dbReference type="EMBL" id="UPW41068.1"/>
    </source>
</evidence>
<sequence length="101" mass="12169">MSSLIDYYTLADKIRQEKDIVIWVCIAKDAFYPGEWIPMVIYAPFTPLNLKKRLKSMFDSDKLLLFPGSWREEKEEQIYRLYNMNYTILLISEKQPRRLEV</sequence>